<gene>
    <name evidence="2" type="ORF">TanjilG_03088</name>
</gene>
<organism evidence="2 3">
    <name type="scientific">Lupinus angustifolius</name>
    <name type="common">Narrow-leaved blue lupine</name>
    <dbReference type="NCBI Taxonomy" id="3871"/>
    <lineage>
        <taxon>Eukaryota</taxon>
        <taxon>Viridiplantae</taxon>
        <taxon>Streptophyta</taxon>
        <taxon>Embryophyta</taxon>
        <taxon>Tracheophyta</taxon>
        <taxon>Spermatophyta</taxon>
        <taxon>Magnoliopsida</taxon>
        <taxon>eudicotyledons</taxon>
        <taxon>Gunneridae</taxon>
        <taxon>Pentapetalae</taxon>
        <taxon>rosids</taxon>
        <taxon>fabids</taxon>
        <taxon>Fabales</taxon>
        <taxon>Fabaceae</taxon>
        <taxon>Papilionoideae</taxon>
        <taxon>50 kb inversion clade</taxon>
        <taxon>genistoids sensu lato</taxon>
        <taxon>core genistoids</taxon>
        <taxon>Genisteae</taxon>
        <taxon>Lupinus</taxon>
    </lineage>
</organism>
<accession>A0A4P1RCU8</accession>
<keyword evidence="3" id="KW-1185">Reference proteome</keyword>
<proteinExistence type="predicted"/>
<dbReference type="AlphaFoldDB" id="A0A4P1RCU8"/>
<feature type="region of interest" description="Disordered" evidence="1">
    <location>
        <begin position="66"/>
        <end position="89"/>
    </location>
</feature>
<name>A0A4P1RCU8_LUPAN</name>
<reference evidence="2 3" key="1">
    <citation type="journal article" date="2017" name="Plant Biotechnol. J.">
        <title>A comprehensive draft genome sequence for lupin (Lupinus angustifolius), an emerging health food: insights into plant-microbe interactions and legume evolution.</title>
        <authorList>
            <person name="Hane J.K."/>
            <person name="Ming Y."/>
            <person name="Kamphuis L.G."/>
            <person name="Nelson M.N."/>
            <person name="Garg G."/>
            <person name="Atkins C.A."/>
            <person name="Bayer P.E."/>
            <person name="Bravo A."/>
            <person name="Bringans S."/>
            <person name="Cannon S."/>
            <person name="Edwards D."/>
            <person name="Foley R."/>
            <person name="Gao L.L."/>
            <person name="Harrison M.J."/>
            <person name="Huang W."/>
            <person name="Hurgobin B."/>
            <person name="Li S."/>
            <person name="Liu C.W."/>
            <person name="McGrath A."/>
            <person name="Morahan G."/>
            <person name="Murray J."/>
            <person name="Weller J."/>
            <person name="Jian J."/>
            <person name="Singh K.B."/>
        </authorList>
    </citation>
    <scope>NUCLEOTIDE SEQUENCE [LARGE SCALE GENOMIC DNA]</scope>
    <source>
        <strain evidence="3">cv. Tanjil</strain>
        <tissue evidence="2">Whole plant</tissue>
    </source>
</reference>
<dbReference type="Proteomes" id="UP000188354">
    <property type="component" value="Chromosome LG07"/>
</dbReference>
<evidence type="ECO:0000256" key="1">
    <source>
        <dbReference type="SAM" id="MobiDB-lite"/>
    </source>
</evidence>
<sequence>MQIFPPKVKQLLIELEEAKKLKADKNEMGSQWRKVKLALGFNTCVHIPRDFDDSSSSRRPVTHPVTTKALLDHPPHVSGSPNPLRNVVGPTCHVLKG</sequence>
<dbReference type="EMBL" id="CM007367">
    <property type="protein sequence ID" value="OIW08412.1"/>
    <property type="molecule type" value="Genomic_DNA"/>
</dbReference>
<dbReference type="Gramene" id="OIW08412">
    <property type="protein sequence ID" value="OIW08412"/>
    <property type="gene ID" value="TanjilG_03088"/>
</dbReference>
<evidence type="ECO:0000313" key="2">
    <source>
        <dbReference type="EMBL" id="OIW08412.1"/>
    </source>
</evidence>
<evidence type="ECO:0000313" key="3">
    <source>
        <dbReference type="Proteomes" id="UP000188354"/>
    </source>
</evidence>
<protein>
    <submittedName>
        <fullName evidence="2">Uncharacterized protein</fullName>
    </submittedName>
</protein>